<dbReference type="Pfam" id="PF02517">
    <property type="entry name" value="Rce1-like"/>
    <property type="match status" value="1"/>
</dbReference>
<reference evidence="3" key="1">
    <citation type="submission" date="2023-03" db="EMBL/GenBank/DDBJ databases">
        <title>Edaphobacter sp.</title>
        <authorList>
            <person name="Huber K.J."/>
            <person name="Papendorf J."/>
            <person name="Pilke C."/>
            <person name="Bunk B."/>
            <person name="Sproeer C."/>
            <person name="Pester M."/>
        </authorList>
    </citation>
    <scope>NUCLEOTIDE SEQUENCE</scope>
    <source>
        <strain evidence="3">DSM 110680</strain>
    </source>
</reference>
<dbReference type="EC" id="3.4.-.-" evidence="3"/>
<evidence type="ECO:0000259" key="2">
    <source>
        <dbReference type="Pfam" id="PF02517"/>
    </source>
</evidence>
<feature type="transmembrane region" description="Helical" evidence="1">
    <location>
        <begin position="22"/>
        <end position="41"/>
    </location>
</feature>
<organism evidence="3">
    <name type="scientific">Telmatobacter sp. DSM 110680</name>
    <dbReference type="NCBI Taxonomy" id="3036704"/>
    <lineage>
        <taxon>Bacteria</taxon>
        <taxon>Pseudomonadati</taxon>
        <taxon>Acidobacteriota</taxon>
        <taxon>Terriglobia</taxon>
        <taxon>Terriglobales</taxon>
        <taxon>Acidobacteriaceae</taxon>
        <taxon>Telmatobacter</taxon>
    </lineage>
</organism>
<name>A0AAU7DJP9_9BACT</name>
<dbReference type="GO" id="GO:0006508">
    <property type="term" value="P:proteolysis"/>
    <property type="evidence" value="ECO:0007669"/>
    <property type="project" value="UniProtKB-KW"/>
</dbReference>
<dbReference type="EMBL" id="CP121196">
    <property type="protein sequence ID" value="XBH17860.1"/>
    <property type="molecule type" value="Genomic_DNA"/>
</dbReference>
<feature type="transmembrane region" description="Helical" evidence="1">
    <location>
        <begin position="115"/>
        <end position="133"/>
    </location>
</feature>
<gene>
    <name evidence="3" type="ORF">P8935_00680</name>
</gene>
<evidence type="ECO:0000313" key="3">
    <source>
        <dbReference type="EMBL" id="XBH17860.1"/>
    </source>
</evidence>
<protein>
    <submittedName>
        <fullName evidence="3">CPBP family glutamic-type intramembrane protease</fullName>
        <ecNumber evidence="3">3.4.-.-</ecNumber>
    </submittedName>
</protein>
<proteinExistence type="predicted"/>
<dbReference type="GO" id="GO:0004175">
    <property type="term" value="F:endopeptidase activity"/>
    <property type="evidence" value="ECO:0007669"/>
    <property type="project" value="UniProtKB-ARBA"/>
</dbReference>
<feature type="transmembrane region" description="Helical" evidence="1">
    <location>
        <begin position="47"/>
        <end position="66"/>
    </location>
</feature>
<accession>A0AAU7DJP9</accession>
<keyword evidence="1" id="KW-0472">Membrane</keyword>
<sequence length="241" mass="26345">MSVPEESNASCACAAATSPRRIAWEIGELAVGFGFILAVIWTPRPLHHWLSFIALGWFMISISLSFEGWRAMGCCVAGFWRSTWVVGVAVLMAAVATFFAASFHTLHHPGRPEQWLLAFGGYTIWALLQQLLLQGYFLARLLRIVPNPNIAAAVSAFVFALAHLPNPVLTPLTLVWGLTACLVFVRSRNVYPLAIAHAIFGICVAITIPAAVLHNMRVGLGYIDYSPSQLDLTQIGRDVSK</sequence>
<keyword evidence="1" id="KW-0812">Transmembrane</keyword>
<dbReference type="RefSeq" id="WP_348263085.1">
    <property type="nucleotide sequence ID" value="NZ_CP121196.1"/>
</dbReference>
<dbReference type="InterPro" id="IPR003675">
    <property type="entry name" value="Rce1/LyrA-like_dom"/>
</dbReference>
<feature type="transmembrane region" description="Helical" evidence="1">
    <location>
        <begin position="145"/>
        <end position="162"/>
    </location>
</feature>
<keyword evidence="1" id="KW-1133">Transmembrane helix</keyword>
<keyword evidence="3" id="KW-0645">Protease</keyword>
<dbReference type="AlphaFoldDB" id="A0AAU7DJP9"/>
<feature type="domain" description="CAAX prenyl protease 2/Lysostaphin resistance protein A-like" evidence="2">
    <location>
        <begin position="114"/>
        <end position="200"/>
    </location>
</feature>
<feature type="transmembrane region" description="Helical" evidence="1">
    <location>
        <begin position="168"/>
        <end position="185"/>
    </location>
</feature>
<evidence type="ECO:0000256" key="1">
    <source>
        <dbReference type="SAM" id="Phobius"/>
    </source>
</evidence>
<dbReference type="GO" id="GO:0080120">
    <property type="term" value="P:CAAX-box protein maturation"/>
    <property type="evidence" value="ECO:0007669"/>
    <property type="project" value="UniProtKB-ARBA"/>
</dbReference>
<keyword evidence="3" id="KW-0378">Hydrolase</keyword>
<feature type="transmembrane region" description="Helical" evidence="1">
    <location>
        <begin position="190"/>
        <end position="212"/>
    </location>
</feature>
<feature type="transmembrane region" description="Helical" evidence="1">
    <location>
        <begin position="78"/>
        <end position="103"/>
    </location>
</feature>